<dbReference type="GO" id="GO:0008061">
    <property type="term" value="F:chitin binding"/>
    <property type="evidence" value="ECO:0007669"/>
    <property type="project" value="UniProtKB-KW"/>
</dbReference>
<evidence type="ECO:0000256" key="2">
    <source>
        <dbReference type="ARBA" id="ARBA00022729"/>
    </source>
</evidence>
<dbReference type="Proteomes" id="UP001634394">
    <property type="component" value="Unassembled WGS sequence"/>
</dbReference>
<feature type="domain" description="Chitin-binding type-2" evidence="7">
    <location>
        <begin position="27"/>
        <end position="82"/>
    </location>
</feature>
<accession>A0ABD3XIZ8</accession>
<evidence type="ECO:0000313" key="8">
    <source>
        <dbReference type="EMBL" id="KAL3884948.1"/>
    </source>
</evidence>
<feature type="chain" id="PRO_5044864394" description="Chitin-binding type-2 domain-containing protein" evidence="6">
    <location>
        <begin position="21"/>
        <end position="171"/>
    </location>
</feature>
<dbReference type="PROSITE" id="PS50940">
    <property type="entry name" value="CHIT_BIND_II"/>
    <property type="match status" value="2"/>
</dbReference>
<sequence>MDTFAFFVLITMAKLRTALCTTSTGCVDTCVARVNGNYQHCSDCHTYVACSNGYRYIMPCPSNLVWDDVRKRCEWTSLTCNARMYSGMLLQPRHGCVNSCVGQLDGNYQHCSDCHRYVACSNWYKYTMPCPSNLVWDDIRKRCEWMSLTCHIKTPESRKTTFNRTPGNDYI</sequence>
<dbReference type="Gene3D" id="2.170.140.10">
    <property type="entry name" value="Chitin binding domain"/>
    <property type="match status" value="2"/>
</dbReference>
<keyword evidence="4" id="KW-1015">Disulfide bond</keyword>
<keyword evidence="3" id="KW-0677">Repeat</keyword>
<reference evidence="8 9" key="1">
    <citation type="submission" date="2024-11" db="EMBL/GenBank/DDBJ databases">
        <title>Chromosome-level genome assembly of the freshwater bivalve Anodonta woodiana.</title>
        <authorList>
            <person name="Chen X."/>
        </authorList>
    </citation>
    <scope>NUCLEOTIDE SEQUENCE [LARGE SCALE GENOMIC DNA]</scope>
    <source>
        <strain evidence="8">MN2024</strain>
        <tissue evidence="8">Gills</tissue>
    </source>
</reference>
<evidence type="ECO:0000256" key="4">
    <source>
        <dbReference type="ARBA" id="ARBA00023157"/>
    </source>
</evidence>
<dbReference type="PANTHER" id="PTHR23301:SF0">
    <property type="entry name" value="CHITIN-BINDING TYPE-2 DOMAIN-CONTAINING PROTEIN-RELATED"/>
    <property type="match status" value="1"/>
</dbReference>
<dbReference type="PANTHER" id="PTHR23301">
    <property type="entry name" value="CHITIN BINDING PERITROPHIN-A"/>
    <property type="match status" value="1"/>
</dbReference>
<protein>
    <recommendedName>
        <fullName evidence="7">Chitin-binding type-2 domain-containing protein</fullName>
    </recommendedName>
</protein>
<dbReference type="InterPro" id="IPR051940">
    <property type="entry name" value="Chitin_bind-dev_reg"/>
</dbReference>
<feature type="domain" description="Chitin-binding type-2" evidence="7">
    <location>
        <begin position="97"/>
        <end position="152"/>
    </location>
</feature>
<name>A0ABD3XIZ8_SINWO</name>
<evidence type="ECO:0000256" key="6">
    <source>
        <dbReference type="SAM" id="SignalP"/>
    </source>
</evidence>
<dbReference type="SMART" id="SM00494">
    <property type="entry name" value="ChtBD2"/>
    <property type="match status" value="2"/>
</dbReference>
<gene>
    <name evidence="8" type="ORF">ACJMK2_025047</name>
</gene>
<keyword evidence="9" id="KW-1185">Reference proteome</keyword>
<comment type="caution">
    <text evidence="8">The sequence shown here is derived from an EMBL/GenBank/DDBJ whole genome shotgun (WGS) entry which is preliminary data.</text>
</comment>
<feature type="signal peptide" evidence="6">
    <location>
        <begin position="1"/>
        <end position="20"/>
    </location>
</feature>
<keyword evidence="5" id="KW-0325">Glycoprotein</keyword>
<dbReference type="EMBL" id="JBJQND010000002">
    <property type="protein sequence ID" value="KAL3884948.1"/>
    <property type="molecule type" value="Genomic_DNA"/>
</dbReference>
<evidence type="ECO:0000256" key="1">
    <source>
        <dbReference type="ARBA" id="ARBA00022669"/>
    </source>
</evidence>
<evidence type="ECO:0000256" key="5">
    <source>
        <dbReference type="ARBA" id="ARBA00023180"/>
    </source>
</evidence>
<keyword evidence="1" id="KW-0147">Chitin-binding</keyword>
<organism evidence="8 9">
    <name type="scientific">Sinanodonta woodiana</name>
    <name type="common">Chinese pond mussel</name>
    <name type="synonym">Anodonta woodiana</name>
    <dbReference type="NCBI Taxonomy" id="1069815"/>
    <lineage>
        <taxon>Eukaryota</taxon>
        <taxon>Metazoa</taxon>
        <taxon>Spiralia</taxon>
        <taxon>Lophotrochozoa</taxon>
        <taxon>Mollusca</taxon>
        <taxon>Bivalvia</taxon>
        <taxon>Autobranchia</taxon>
        <taxon>Heteroconchia</taxon>
        <taxon>Palaeoheterodonta</taxon>
        <taxon>Unionida</taxon>
        <taxon>Unionoidea</taxon>
        <taxon>Unionidae</taxon>
        <taxon>Unioninae</taxon>
        <taxon>Sinanodonta</taxon>
    </lineage>
</organism>
<evidence type="ECO:0000313" key="9">
    <source>
        <dbReference type="Proteomes" id="UP001634394"/>
    </source>
</evidence>
<dbReference type="SUPFAM" id="SSF57625">
    <property type="entry name" value="Invertebrate chitin-binding proteins"/>
    <property type="match status" value="2"/>
</dbReference>
<keyword evidence="2 6" id="KW-0732">Signal</keyword>
<dbReference type="Pfam" id="PF01607">
    <property type="entry name" value="CBM_14"/>
    <property type="match status" value="2"/>
</dbReference>
<dbReference type="AlphaFoldDB" id="A0ABD3XIZ8"/>
<dbReference type="InterPro" id="IPR036508">
    <property type="entry name" value="Chitin-bd_dom_sf"/>
</dbReference>
<evidence type="ECO:0000259" key="7">
    <source>
        <dbReference type="PROSITE" id="PS50940"/>
    </source>
</evidence>
<proteinExistence type="predicted"/>
<evidence type="ECO:0000256" key="3">
    <source>
        <dbReference type="ARBA" id="ARBA00022737"/>
    </source>
</evidence>
<dbReference type="InterPro" id="IPR002557">
    <property type="entry name" value="Chitin-bd_dom"/>
</dbReference>